<reference evidence="2" key="1">
    <citation type="submission" date="2023-03" db="EMBL/GenBank/DDBJ databases">
        <authorList>
            <person name="Steffen K."/>
            <person name="Cardenas P."/>
        </authorList>
    </citation>
    <scope>NUCLEOTIDE SEQUENCE</scope>
</reference>
<feature type="domain" description="ZU5" evidence="1">
    <location>
        <begin position="100"/>
        <end position="179"/>
    </location>
</feature>
<dbReference type="Pfam" id="PF00791">
    <property type="entry name" value="ZU5"/>
    <property type="match status" value="1"/>
</dbReference>
<name>A0AA35U0R4_GEOBA</name>
<accession>A0AA35U0R4</accession>
<dbReference type="Proteomes" id="UP001174909">
    <property type="component" value="Unassembled WGS sequence"/>
</dbReference>
<sequence length="557" mass="62515">MYDYLSDTWTITSQMKNQRSECLAVTLPHHRLVVLGGYTKRDVDPVEIMSLGHHRPFKIVPSEADVFYNQREQTAVASEFCTLPQHFTLISTLSHCTSEGRMFTDEANDFSLEIPEGAIPEGERLTVDVAVSLFSPFQFPEGLRPVSPVFWVCVREQRNFQFSKPVLVTIPHFLNIEDDDDITSLGLTFLKADHNKNSEGLYEFKQTPGEMDLKTTKRLGVIKMSHFCSLCLASKDIPKCLEKASFCITAVLPIFSVPVGKRAQAHFFITFLNLKTCLNKVKDIIRNMNLEGYCTKRRKFQFKPSTTAAIEIVISNPCCGMIGLDGSKKIFRSEVDFFVKRRLSQGELECLKSDDFYPPRFDVFFASFQENATLSDGKIAFRGATSDIEFNIHLDLPHPRTRPVASHAPTTETRDIGSQTEELPVGNSVASQLASGSNVHECSDAPPNLFPASISHKTGRLDINKDIPITKRCLQHLNKEELKQLFQELGLYHATVMDNFSDSSQGGYAEGLIRSWILGRDGVLTSEVYRGGATRENLTKALRTHNHHGIADSIIPL</sequence>
<dbReference type="EMBL" id="CASHTH010004443">
    <property type="protein sequence ID" value="CAI8057377.1"/>
    <property type="molecule type" value="Genomic_DNA"/>
</dbReference>
<dbReference type="Gene3D" id="2.60.220.30">
    <property type="match status" value="1"/>
</dbReference>
<gene>
    <name evidence="2" type="ORF">GBAR_LOCUS31267</name>
</gene>
<evidence type="ECO:0000259" key="1">
    <source>
        <dbReference type="Pfam" id="PF00791"/>
    </source>
</evidence>
<keyword evidence="3" id="KW-1185">Reference proteome</keyword>
<comment type="caution">
    <text evidence="2">The sequence shown here is derived from an EMBL/GenBank/DDBJ whole genome shotgun (WGS) entry which is preliminary data.</text>
</comment>
<dbReference type="InterPro" id="IPR000906">
    <property type="entry name" value="ZU5_dom"/>
</dbReference>
<protein>
    <recommendedName>
        <fullName evidence="1">ZU5 domain-containing protein</fullName>
    </recommendedName>
</protein>
<organism evidence="2 3">
    <name type="scientific">Geodia barretti</name>
    <name type="common">Barrett's horny sponge</name>
    <dbReference type="NCBI Taxonomy" id="519541"/>
    <lineage>
        <taxon>Eukaryota</taxon>
        <taxon>Metazoa</taxon>
        <taxon>Porifera</taxon>
        <taxon>Demospongiae</taxon>
        <taxon>Heteroscleromorpha</taxon>
        <taxon>Tetractinellida</taxon>
        <taxon>Astrophorina</taxon>
        <taxon>Geodiidae</taxon>
        <taxon>Geodia</taxon>
    </lineage>
</organism>
<evidence type="ECO:0000313" key="2">
    <source>
        <dbReference type="EMBL" id="CAI8057377.1"/>
    </source>
</evidence>
<proteinExistence type="predicted"/>
<dbReference type="AlphaFoldDB" id="A0AA35U0R4"/>
<evidence type="ECO:0000313" key="3">
    <source>
        <dbReference type="Proteomes" id="UP001174909"/>
    </source>
</evidence>